<sequence>MSDATNTKKRRPHDHHNQHKVRTADGGVAIHVRRSRTDATLAAQTAPAQVRKTKKKHKDAIVDNFAAAFAAKTKEERIHEHKKNMLLAFDSIVLQKPKSIKPISKSVPKIHFTAFDPDPPAIPQFDLDEFATYMASDDVDVRVQPPPLARPMKCPNSVKLKHIERPQSANTYAPSSTTRLRQQVEDMREASPAKIIHRRPQTAKERPLTKAASIELEIQRLLANYHSKFKPHVPKLDASWATPCTKPTPVFHAHPGVLPRFDLNFHGMRLGDAGIPGFDVACLDTISLQAFVPRLLLTVDLSNTLLTDNGSFRIASQLIQEPSITALNVSCNPMTLLGVEVLVEAVKCRALFHAMNKDLPRVHALYIEDIPGVDIGLVSRLVEFADLSLALTRDSRVVSTENERLVIELEHMGSPIRLPKPVTPLSSPTLQPPAMETKTRGQKAQRNMVNGVTKRCAFELKLKGADMDMVETCLSNAKGRRVSQGTTQPKPTKVSTRAKKSATKAHEPTTGEGNNKVHKDKDKTTTDETNGRSISTTHCDIDDEGMHVLDVTVSPGRSVLMPATLEAVHSPIVAHTTNADPVVECWIDQGSPLPNNLPPLAVTMLRNQHLVEFESDARGCATSLPDMPTIHEPVVDEESLLTIDDAPLPSIVTTTAVNWTESDCYTPFESPGKATIERVDATPETFDAVVDSNPEPVTSPTPPSQRQSKLNVELQAVAHCLALEAFESALTRWHGTQESAIRTHARRMSITTIDHAIQNIRDAFELTHATTPIPARNGGDYDADDVSNPQCPMDTTYDLRSFTSFVAQHAIDAAMLHYEPPPTRDEKRTGTR</sequence>
<reference evidence="2" key="2">
    <citation type="submission" date="2019-06" db="EMBL/GenBank/DDBJ databases">
        <title>Genomics analysis of Aphanomyces spp. identifies a new class of oomycete effector associated with host adaptation.</title>
        <authorList>
            <person name="Gaulin E."/>
        </authorList>
    </citation>
    <scope>NUCLEOTIDE SEQUENCE</scope>
    <source>
        <strain evidence="2">CBS 578.67</strain>
    </source>
</reference>
<dbReference type="Proteomes" id="UP000332933">
    <property type="component" value="Unassembled WGS sequence"/>
</dbReference>
<dbReference type="InterPro" id="IPR032675">
    <property type="entry name" value="LRR_dom_sf"/>
</dbReference>
<dbReference type="Gene3D" id="3.80.10.10">
    <property type="entry name" value="Ribonuclease Inhibitor"/>
    <property type="match status" value="1"/>
</dbReference>
<keyword evidence="4" id="KW-1185">Reference proteome</keyword>
<feature type="region of interest" description="Disordered" evidence="1">
    <location>
        <begin position="1"/>
        <end position="24"/>
    </location>
</feature>
<dbReference type="EMBL" id="CAADRA010005808">
    <property type="protein sequence ID" value="VFT92824.1"/>
    <property type="molecule type" value="Genomic_DNA"/>
</dbReference>
<evidence type="ECO:0000313" key="2">
    <source>
        <dbReference type="EMBL" id="KAF0692929.1"/>
    </source>
</evidence>
<feature type="compositionally biased region" description="Basic residues" evidence="1">
    <location>
        <begin position="7"/>
        <end position="21"/>
    </location>
</feature>
<feature type="compositionally biased region" description="Polar residues" evidence="1">
    <location>
        <begin position="483"/>
        <end position="495"/>
    </location>
</feature>
<proteinExistence type="predicted"/>
<dbReference type="SUPFAM" id="SSF52047">
    <property type="entry name" value="RNI-like"/>
    <property type="match status" value="1"/>
</dbReference>
<reference evidence="3 4" key="1">
    <citation type="submission" date="2019-03" db="EMBL/GenBank/DDBJ databases">
        <authorList>
            <person name="Gaulin E."/>
            <person name="Dumas B."/>
        </authorList>
    </citation>
    <scope>NUCLEOTIDE SEQUENCE [LARGE SCALE GENOMIC DNA]</scope>
    <source>
        <strain evidence="3">CBS 568.67</strain>
    </source>
</reference>
<evidence type="ECO:0000313" key="4">
    <source>
        <dbReference type="Proteomes" id="UP000332933"/>
    </source>
</evidence>
<accession>A0A485L5K3</accession>
<feature type="compositionally biased region" description="Basic and acidic residues" evidence="1">
    <location>
        <begin position="504"/>
        <end position="530"/>
    </location>
</feature>
<evidence type="ECO:0000256" key="1">
    <source>
        <dbReference type="SAM" id="MobiDB-lite"/>
    </source>
</evidence>
<name>A0A485L5K3_9STRA</name>
<organism evidence="3 4">
    <name type="scientific">Aphanomyces stellatus</name>
    <dbReference type="NCBI Taxonomy" id="120398"/>
    <lineage>
        <taxon>Eukaryota</taxon>
        <taxon>Sar</taxon>
        <taxon>Stramenopiles</taxon>
        <taxon>Oomycota</taxon>
        <taxon>Saprolegniomycetes</taxon>
        <taxon>Saprolegniales</taxon>
        <taxon>Verrucalvaceae</taxon>
        <taxon>Aphanomyces</taxon>
    </lineage>
</organism>
<feature type="region of interest" description="Disordered" evidence="1">
    <location>
        <begin position="479"/>
        <end position="539"/>
    </location>
</feature>
<protein>
    <submittedName>
        <fullName evidence="3">Aste57867_16040 protein</fullName>
    </submittedName>
</protein>
<dbReference type="EMBL" id="VJMH01005787">
    <property type="protein sequence ID" value="KAF0692929.1"/>
    <property type="molecule type" value="Genomic_DNA"/>
</dbReference>
<gene>
    <name evidence="3" type="primary">Aste57867_16040</name>
    <name evidence="2" type="ORF">As57867_015984</name>
    <name evidence="3" type="ORF">ASTE57867_16040</name>
</gene>
<feature type="region of interest" description="Disordered" evidence="1">
    <location>
        <begin position="418"/>
        <end position="447"/>
    </location>
</feature>
<dbReference type="OrthoDB" id="78087at2759"/>
<dbReference type="AlphaFoldDB" id="A0A485L5K3"/>
<evidence type="ECO:0000313" key="3">
    <source>
        <dbReference type="EMBL" id="VFT92824.1"/>
    </source>
</evidence>